<dbReference type="OrthoDB" id="7060517at2"/>
<dbReference type="InterPro" id="IPR053825">
    <property type="entry name" value="DUF7009"/>
</dbReference>
<gene>
    <name evidence="1" type="ORF">CCAX7_001320</name>
</gene>
<reference evidence="1 2" key="1">
    <citation type="journal article" date="2019" name="Int. J. Syst. Evol. Microbiol.">
        <title>Capsulimonas corticalis gen. nov., sp. nov., an aerobic capsulated bacterium, of a novel bacterial order, Capsulimonadales ord. nov., of the class Armatimonadia of the phylum Armatimonadetes.</title>
        <authorList>
            <person name="Li J."/>
            <person name="Kudo C."/>
            <person name="Tonouchi A."/>
        </authorList>
    </citation>
    <scope>NUCLEOTIDE SEQUENCE [LARGE SCALE GENOMIC DNA]</scope>
    <source>
        <strain evidence="1 2">AX-7</strain>
    </source>
</reference>
<sequence length="127" mass="14024">MKLRIRGNSVRLRLDRREIAALGLGDTVEERTEFGPSPEHTLRCTVVAREQDTPLAAAFTQNQIAIFIRQEDAATLVNTETVGVEAAQEIGDGRSLRLLLEKDFACLQDRVGEDDTHSFDNPSACSP</sequence>
<dbReference type="KEGG" id="ccot:CCAX7_001320"/>
<dbReference type="RefSeq" id="WP_119320036.1">
    <property type="nucleotide sequence ID" value="NZ_AP025739.1"/>
</dbReference>
<protein>
    <submittedName>
        <fullName evidence="1">Uncharacterized protein</fullName>
    </submittedName>
</protein>
<dbReference type="Pfam" id="PF22668">
    <property type="entry name" value="DUF7009"/>
    <property type="match status" value="1"/>
</dbReference>
<name>A0A402CRP9_9BACT</name>
<dbReference type="AlphaFoldDB" id="A0A402CRP9"/>
<proteinExistence type="predicted"/>
<evidence type="ECO:0000313" key="2">
    <source>
        <dbReference type="Proteomes" id="UP000287394"/>
    </source>
</evidence>
<evidence type="ECO:0000313" key="1">
    <source>
        <dbReference type="EMBL" id="BDI28081.1"/>
    </source>
</evidence>
<accession>A0A402CRP9</accession>
<dbReference type="EMBL" id="AP025739">
    <property type="protein sequence ID" value="BDI28081.1"/>
    <property type="molecule type" value="Genomic_DNA"/>
</dbReference>
<keyword evidence="2" id="KW-1185">Reference proteome</keyword>
<dbReference type="Proteomes" id="UP000287394">
    <property type="component" value="Chromosome"/>
</dbReference>
<organism evidence="1 2">
    <name type="scientific">Capsulimonas corticalis</name>
    <dbReference type="NCBI Taxonomy" id="2219043"/>
    <lineage>
        <taxon>Bacteria</taxon>
        <taxon>Bacillati</taxon>
        <taxon>Armatimonadota</taxon>
        <taxon>Armatimonadia</taxon>
        <taxon>Capsulimonadales</taxon>
        <taxon>Capsulimonadaceae</taxon>
        <taxon>Capsulimonas</taxon>
    </lineage>
</organism>